<feature type="transmembrane region" description="Helical" evidence="1">
    <location>
        <begin position="88"/>
        <end position="109"/>
    </location>
</feature>
<keyword evidence="4" id="KW-1185">Reference proteome</keyword>
<dbReference type="RefSeq" id="WP_167070895.1">
    <property type="nucleotide sequence ID" value="NZ_JAAOZC010000001.1"/>
</dbReference>
<feature type="transmembrane region" description="Helical" evidence="1">
    <location>
        <begin position="316"/>
        <end position="336"/>
    </location>
</feature>
<feature type="transmembrane region" description="Helical" evidence="1">
    <location>
        <begin position="179"/>
        <end position="197"/>
    </location>
</feature>
<keyword evidence="1" id="KW-0472">Membrane</keyword>
<sequence>MQRSSKNRHYGMDWLRIGAFQLLILYHIGMTFVPWDYHVKLAQLDWVSVLMQLTSPWRLALLFVVSGYASAALLARSESAGAFFKQRLLRLGLPLLFGILVIVPVQPWVQIVTQRGYAGDFWTFLTQDYFSFRTLDSVPLPNWMHLWFVVYLLLYTAVLAAGQTLPAKWKRALFRAGERLFAGPQLLIVGIFFVFWVRGRLIPGWEDAHDPLIDWSAHAHYGGMFLFGVLLRNSDRLMASMVRAWKPAAALAIGGYAVLATLELIHPGPEPLPDALRPLLWTARAIESFGATVALIGIAETYANRDHRWRHTLAEAVFPFYLVHQTVIVLLGYALIGTGLNLFVAFLIMVAGTIAGCWAFYLIGRRIDWLRPLIGLKRIGKRGLELRAAPA</sequence>
<dbReference type="PANTHER" id="PTHR36927:SF3">
    <property type="entry name" value="GLUCANS BIOSYNTHESIS PROTEIN C"/>
    <property type="match status" value="1"/>
</dbReference>
<dbReference type="PANTHER" id="PTHR36927">
    <property type="entry name" value="BLR4337 PROTEIN"/>
    <property type="match status" value="1"/>
</dbReference>
<dbReference type="InterPro" id="IPR002656">
    <property type="entry name" value="Acyl_transf_3_dom"/>
</dbReference>
<feature type="transmembrane region" description="Helical" evidence="1">
    <location>
        <begin position="285"/>
        <end position="304"/>
    </location>
</feature>
<comment type="caution">
    <text evidence="3">The sequence shown here is derived from an EMBL/GenBank/DDBJ whole genome shotgun (WGS) entry which is preliminary data.</text>
</comment>
<feature type="transmembrane region" description="Helical" evidence="1">
    <location>
        <begin position="14"/>
        <end position="35"/>
    </location>
</feature>
<protein>
    <recommendedName>
        <fullName evidence="2">Acyltransferase 3 domain-containing protein</fullName>
    </recommendedName>
</protein>
<evidence type="ECO:0000256" key="1">
    <source>
        <dbReference type="SAM" id="Phobius"/>
    </source>
</evidence>
<reference evidence="3 4" key="1">
    <citation type="submission" date="2020-03" db="EMBL/GenBank/DDBJ databases">
        <title>Genomic Encyclopedia of Type Strains, Phase III (KMG-III): the genomes of soil and plant-associated and newly described type strains.</title>
        <authorList>
            <person name="Whitman W."/>
        </authorList>
    </citation>
    <scope>NUCLEOTIDE SEQUENCE [LARGE SCALE GENOMIC DNA]</scope>
    <source>
        <strain evidence="3 4">CECT 8804</strain>
    </source>
</reference>
<accession>A0ABX0TP77</accession>
<proteinExistence type="predicted"/>
<organism evidence="3 4">
    <name type="scientific">Sphingomonas vulcanisoli</name>
    <dbReference type="NCBI Taxonomy" id="1658060"/>
    <lineage>
        <taxon>Bacteria</taxon>
        <taxon>Pseudomonadati</taxon>
        <taxon>Pseudomonadota</taxon>
        <taxon>Alphaproteobacteria</taxon>
        <taxon>Sphingomonadales</taxon>
        <taxon>Sphingomonadaceae</taxon>
        <taxon>Sphingomonas</taxon>
    </lineage>
</organism>
<keyword evidence="1" id="KW-1133">Transmembrane helix</keyword>
<dbReference type="Pfam" id="PF01757">
    <property type="entry name" value="Acyl_transf_3"/>
    <property type="match status" value="1"/>
</dbReference>
<keyword evidence="1" id="KW-0812">Transmembrane</keyword>
<feature type="transmembrane region" description="Helical" evidence="1">
    <location>
        <begin position="55"/>
        <end position="76"/>
    </location>
</feature>
<feature type="domain" description="Acyltransferase 3" evidence="2">
    <location>
        <begin position="10"/>
        <end position="361"/>
    </location>
</feature>
<evidence type="ECO:0000313" key="3">
    <source>
        <dbReference type="EMBL" id="NIJ06425.1"/>
    </source>
</evidence>
<dbReference type="InterPro" id="IPR050623">
    <property type="entry name" value="Glucan_succinyl_AcylTrfase"/>
</dbReference>
<dbReference type="Proteomes" id="UP000727456">
    <property type="component" value="Unassembled WGS sequence"/>
</dbReference>
<feature type="transmembrane region" description="Helical" evidence="1">
    <location>
        <begin position="146"/>
        <end position="167"/>
    </location>
</feature>
<dbReference type="EMBL" id="JAAOZC010000001">
    <property type="protein sequence ID" value="NIJ06425.1"/>
    <property type="molecule type" value="Genomic_DNA"/>
</dbReference>
<gene>
    <name evidence="3" type="ORF">FHS31_000007</name>
</gene>
<name>A0ABX0TP77_9SPHN</name>
<evidence type="ECO:0000259" key="2">
    <source>
        <dbReference type="Pfam" id="PF01757"/>
    </source>
</evidence>
<feature type="transmembrane region" description="Helical" evidence="1">
    <location>
        <begin position="245"/>
        <end position="265"/>
    </location>
</feature>
<feature type="transmembrane region" description="Helical" evidence="1">
    <location>
        <begin position="342"/>
        <end position="363"/>
    </location>
</feature>
<feature type="transmembrane region" description="Helical" evidence="1">
    <location>
        <begin position="217"/>
        <end position="233"/>
    </location>
</feature>
<evidence type="ECO:0000313" key="4">
    <source>
        <dbReference type="Proteomes" id="UP000727456"/>
    </source>
</evidence>